<evidence type="ECO:0000313" key="3">
    <source>
        <dbReference type="EMBL" id="AMK53847.1"/>
    </source>
</evidence>
<feature type="compositionally biased region" description="Basic and acidic residues" evidence="1">
    <location>
        <begin position="118"/>
        <end position="139"/>
    </location>
</feature>
<dbReference type="STRING" id="1702221.AALO17_07130"/>
<sequence length="497" mass="52513">MKAVCMMTGAVLALGTVVPQMSQAVPEAVREEAPRIQVRSTDEFIKVFLTEKLIGRDGKETSRQIETVSETNYASILAGRDFLKTADPKLKKTIEDGLEQKKIDWKAWCESAETLRKKLEPEKTDKQPESEPKTEDRNQDSALGTGQTGKPDSQTPGAVQTEKPVENSQSQKQDNQPATDTPAGNASAATDSSDTGTATPDASGDKQASPDEDTDSQDSPDPAGQEAQKPVSTEQEQPQSGLDADGGKNSSGSKEDTVDADTRPVDTSGEKPQAGSGTEESDVLPSGEDKATPSLSEAQPDDPALDTGKETDTIAAPAASQTDREAGLTLTDAAGQVGSPQASAVQQPATAKAVTAAVPTARSAQIAQANPVVQPAGLSDEAASFIRTWLTSAQGNLYATATEQNQSRILEAMPSWNGLSPEARAMVNQRLQAVNGKTFQKLVREAQQLKLGKPLAWNNTRVHTAARDETGFFVGLMTASGALFAALAGRLKKERRA</sequence>
<reference evidence="3 4" key="1">
    <citation type="journal article" date="2016" name="Gut Pathog.">
        <title>Whole genome sequencing of "Faecalibaculum rodentium" ALO17, isolated from C57BL/6J laboratory mouse feces.</title>
        <authorList>
            <person name="Lim S."/>
            <person name="Chang D.H."/>
            <person name="Ahn S."/>
            <person name="Kim B.C."/>
        </authorList>
    </citation>
    <scope>NUCLEOTIDE SEQUENCE [LARGE SCALE GENOMIC DNA]</scope>
    <source>
        <strain evidence="3 4">Alo17</strain>
    </source>
</reference>
<feature type="compositionally biased region" description="Polar residues" evidence="1">
    <location>
        <begin position="230"/>
        <end position="240"/>
    </location>
</feature>
<dbReference type="RefSeq" id="WP_145907478.1">
    <property type="nucleotide sequence ID" value="NZ_CAMTBT010000037.1"/>
</dbReference>
<evidence type="ECO:0000256" key="2">
    <source>
        <dbReference type="SAM" id="Phobius"/>
    </source>
</evidence>
<accession>A0A140DT70</accession>
<organism evidence="3 4">
    <name type="scientific">Faecalibaculum rodentium</name>
    <dbReference type="NCBI Taxonomy" id="1702221"/>
    <lineage>
        <taxon>Bacteria</taxon>
        <taxon>Bacillati</taxon>
        <taxon>Bacillota</taxon>
        <taxon>Erysipelotrichia</taxon>
        <taxon>Erysipelotrichales</taxon>
        <taxon>Erysipelotrichaceae</taxon>
        <taxon>Faecalibaculum</taxon>
    </lineage>
</organism>
<dbReference type="KEGG" id="fro:AALO17_07130"/>
<evidence type="ECO:0000256" key="1">
    <source>
        <dbReference type="SAM" id="MobiDB-lite"/>
    </source>
</evidence>
<feature type="compositionally biased region" description="Low complexity" evidence="1">
    <location>
        <begin position="186"/>
        <end position="202"/>
    </location>
</feature>
<keyword evidence="2" id="KW-1133">Transmembrane helix</keyword>
<name>A0A140DT70_9FIRM</name>
<protein>
    <submittedName>
        <fullName evidence="3">Uncharacterized protein</fullName>
    </submittedName>
</protein>
<keyword evidence="2" id="KW-0812">Transmembrane</keyword>
<proteinExistence type="predicted"/>
<feature type="compositionally biased region" description="Polar residues" evidence="1">
    <location>
        <begin position="166"/>
        <end position="184"/>
    </location>
</feature>
<keyword evidence="2" id="KW-0472">Membrane</keyword>
<dbReference type="Proteomes" id="UP000069771">
    <property type="component" value="Chromosome"/>
</dbReference>
<feature type="compositionally biased region" description="Basic and acidic residues" evidence="1">
    <location>
        <begin position="253"/>
        <end position="264"/>
    </location>
</feature>
<gene>
    <name evidence="3" type="ORF">AALO17_07130</name>
</gene>
<dbReference type="EMBL" id="CP011391">
    <property type="protein sequence ID" value="AMK53847.1"/>
    <property type="molecule type" value="Genomic_DNA"/>
</dbReference>
<feature type="region of interest" description="Disordered" evidence="1">
    <location>
        <begin position="118"/>
        <end position="309"/>
    </location>
</feature>
<evidence type="ECO:0000313" key="4">
    <source>
        <dbReference type="Proteomes" id="UP000069771"/>
    </source>
</evidence>
<keyword evidence="4" id="KW-1185">Reference proteome</keyword>
<feature type="compositionally biased region" description="Polar residues" evidence="1">
    <location>
        <begin position="140"/>
        <end position="158"/>
    </location>
</feature>
<dbReference type="AlphaFoldDB" id="A0A140DT70"/>
<dbReference type="GeneID" id="78477522"/>
<feature type="transmembrane region" description="Helical" evidence="2">
    <location>
        <begin position="471"/>
        <end position="491"/>
    </location>
</feature>